<name>A0A366J9U2_9GAMM</name>
<organism evidence="4 5">
    <name type="scientific">Marinomonas rhizomae</name>
    <dbReference type="NCBI Taxonomy" id="491948"/>
    <lineage>
        <taxon>Bacteria</taxon>
        <taxon>Pseudomonadati</taxon>
        <taxon>Pseudomonadota</taxon>
        <taxon>Gammaproteobacteria</taxon>
        <taxon>Oceanospirillales</taxon>
        <taxon>Oceanospirillaceae</taxon>
        <taxon>Marinomonas</taxon>
    </lineage>
</organism>
<feature type="signal peptide" evidence="2">
    <location>
        <begin position="1"/>
        <end position="26"/>
    </location>
</feature>
<dbReference type="InterPro" id="IPR049492">
    <property type="entry name" value="BD-FAE-like_dom"/>
</dbReference>
<dbReference type="InterPro" id="IPR050300">
    <property type="entry name" value="GDXG_lipolytic_enzyme"/>
</dbReference>
<evidence type="ECO:0000259" key="3">
    <source>
        <dbReference type="Pfam" id="PF20434"/>
    </source>
</evidence>
<keyword evidence="5" id="KW-1185">Reference proteome</keyword>
<feature type="domain" description="BD-FAE-like" evidence="3">
    <location>
        <begin position="43"/>
        <end position="251"/>
    </location>
</feature>
<reference evidence="4 5" key="1">
    <citation type="submission" date="2018-06" db="EMBL/GenBank/DDBJ databases">
        <title>Genomic Encyclopedia of Type Strains, Phase III (KMG-III): the genomes of soil and plant-associated and newly described type strains.</title>
        <authorList>
            <person name="Whitman W."/>
        </authorList>
    </citation>
    <scope>NUCLEOTIDE SEQUENCE [LARGE SCALE GENOMIC DNA]</scope>
    <source>
        <strain evidence="4 5">CECT 7377</strain>
    </source>
</reference>
<evidence type="ECO:0000256" key="1">
    <source>
        <dbReference type="ARBA" id="ARBA00022801"/>
    </source>
</evidence>
<evidence type="ECO:0000256" key="2">
    <source>
        <dbReference type="SAM" id="SignalP"/>
    </source>
</evidence>
<keyword evidence="2" id="KW-0732">Signal</keyword>
<dbReference type="GO" id="GO:0016787">
    <property type="term" value="F:hydrolase activity"/>
    <property type="evidence" value="ECO:0007669"/>
    <property type="project" value="UniProtKB-KW"/>
</dbReference>
<dbReference type="PANTHER" id="PTHR48081">
    <property type="entry name" value="AB HYDROLASE SUPERFAMILY PROTEIN C4A8.06C"/>
    <property type="match status" value="1"/>
</dbReference>
<dbReference type="EMBL" id="QNSE01000005">
    <property type="protein sequence ID" value="RBP83806.1"/>
    <property type="molecule type" value="Genomic_DNA"/>
</dbReference>
<keyword evidence="1" id="KW-0378">Hydrolase</keyword>
<dbReference type="Gene3D" id="3.40.50.1820">
    <property type="entry name" value="alpha/beta hydrolase"/>
    <property type="match status" value="1"/>
</dbReference>
<dbReference type="RefSeq" id="WP_113916170.1">
    <property type="nucleotide sequence ID" value="NZ_QNSE01000005.1"/>
</dbReference>
<evidence type="ECO:0000313" key="4">
    <source>
        <dbReference type="EMBL" id="RBP83806.1"/>
    </source>
</evidence>
<comment type="caution">
    <text evidence="4">The sequence shown here is derived from an EMBL/GenBank/DDBJ whole genome shotgun (WGS) entry which is preliminary data.</text>
</comment>
<dbReference type="InterPro" id="IPR029058">
    <property type="entry name" value="AB_hydrolase_fold"/>
</dbReference>
<evidence type="ECO:0000313" key="5">
    <source>
        <dbReference type="Proteomes" id="UP000252792"/>
    </source>
</evidence>
<dbReference type="Pfam" id="PF20434">
    <property type="entry name" value="BD-FAE"/>
    <property type="match status" value="1"/>
</dbReference>
<dbReference type="AlphaFoldDB" id="A0A366J9U2"/>
<dbReference type="Proteomes" id="UP000252792">
    <property type="component" value="Unassembled WGS sequence"/>
</dbReference>
<dbReference type="OrthoDB" id="9771666at2"/>
<feature type="chain" id="PRO_5017058375" evidence="2">
    <location>
        <begin position="27"/>
        <end position="294"/>
    </location>
</feature>
<accession>A0A366J9U2</accession>
<dbReference type="SUPFAM" id="SSF53474">
    <property type="entry name" value="alpha/beta-Hydrolases"/>
    <property type="match status" value="1"/>
</dbReference>
<sequence length="294" mass="32501">MTLAVMFKKLTLGIVVLAMVSTSVQAVEVMKDIRYGDRERNQLDIYLPDNVSNPPVVVFIHGGRWFRNDKSQIALYDRVNQLMEAGMALVSINYTYSTQATWPTQLEDLRAAFDFVRNNAKQYGYDGSKVAVWGQSSGAHLALWSGFDQAQSAATQLDAVVSWYAPSDLYHLAIDRKQDDVTDRKAMDEEPTPESILVGAKVSEHKALADAASPLTFLQTLPENIRIPATLLVHGTSDFVVSPLQSERLYSVMKGRSGVKSVELRFVEGGGHGGDKFNAEVAPVINFLKRAFAK</sequence>
<dbReference type="PANTHER" id="PTHR48081:SF13">
    <property type="entry name" value="ALPHA_BETA HYDROLASE"/>
    <property type="match status" value="1"/>
</dbReference>
<proteinExistence type="predicted"/>
<gene>
    <name evidence="4" type="ORF">DFP80_105126</name>
</gene>
<protein>
    <submittedName>
        <fullName evidence="4">Acetyl esterase/lipase</fullName>
    </submittedName>
</protein>